<name>A0A9P9YVQ6_9MUSC</name>
<keyword evidence="2" id="KW-1185">Reference proteome</keyword>
<evidence type="ECO:0000313" key="1">
    <source>
        <dbReference type="EMBL" id="KAI8043977.1"/>
    </source>
</evidence>
<dbReference type="EMBL" id="JAMKOV010000001">
    <property type="protein sequence ID" value="KAI8043977.1"/>
    <property type="molecule type" value="Genomic_DNA"/>
</dbReference>
<gene>
    <name evidence="1" type="ORF">M5D96_000125</name>
</gene>
<protein>
    <submittedName>
        <fullName evidence="1">Uncharacterized protein</fullName>
    </submittedName>
</protein>
<sequence length="91" mass="9660">MPKVQGASDSRPFGRTPLTIDSAARRTGFYIPMYPAAINKSADGPEAVHCVLPYTVGITVHGNPIPSLIPSPILPELSLSLSSSLRETSNK</sequence>
<evidence type="ECO:0000313" key="2">
    <source>
        <dbReference type="Proteomes" id="UP001059596"/>
    </source>
</evidence>
<reference evidence="1" key="1">
    <citation type="journal article" date="2023" name="Genome Biol. Evol.">
        <title>Long-read-based Genome Assembly of Drosophila gunungcola Reveals Fewer Chemosensory Genes in Flower-breeding Species.</title>
        <authorList>
            <person name="Negi A."/>
            <person name="Liao B.Y."/>
            <person name="Yeh S.D."/>
        </authorList>
    </citation>
    <scope>NUCLEOTIDE SEQUENCE</scope>
    <source>
        <strain evidence="1">Sukarami</strain>
    </source>
</reference>
<dbReference type="Proteomes" id="UP001059596">
    <property type="component" value="Chromosome 3R"/>
</dbReference>
<dbReference type="AlphaFoldDB" id="A0A9P9YVQ6"/>
<accession>A0A9P9YVQ6</accession>
<comment type="caution">
    <text evidence="1">The sequence shown here is derived from an EMBL/GenBank/DDBJ whole genome shotgun (WGS) entry which is preliminary data.</text>
</comment>
<organism evidence="1 2">
    <name type="scientific">Drosophila gunungcola</name>
    <name type="common">fruit fly</name>
    <dbReference type="NCBI Taxonomy" id="103775"/>
    <lineage>
        <taxon>Eukaryota</taxon>
        <taxon>Metazoa</taxon>
        <taxon>Ecdysozoa</taxon>
        <taxon>Arthropoda</taxon>
        <taxon>Hexapoda</taxon>
        <taxon>Insecta</taxon>
        <taxon>Pterygota</taxon>
        <taxon>Neoptera</taxon>
        <taxon>Endopterygota</taxon>
        <taxon>Diptera</taxon>
        <taxon>Brachycera</taxon>
        <taxon>Muscomorpha</taxon>
        <taxon>Ephydroidea</taxon>
        <taxon>Drosophilidae</taxon>
        <taxon>Drosophila</taxon>
        <taxon>Sophophora</taxon>
    </lineage>
</organism>
<proteinExistence type="predicted"/>